<evidence type="ECO:0000313" key="11">
    <source>
        <dbReference type="Proteomes" id="UP000604381"/>
    </source>
</evidence>
<feature type="transmembrane region" description="Helical" evidence="9">
    <location>
        <begin position="30"/>
        <end position="51"/>
    </location>
</feature>
<feature type="transmembrane region" description="Helical" evidence="9">
    <location>
        <begin position="97"/>
        <end position="126"/>
    </location>
</feature>
<organism evidence="10 11">
    <name type="scientific">Candidatus Amphirhobacter heronislandensis</name>
    <dbReference type="NCBI Taxonomy" id="1732024"/>
    <lineage>
        <taxon>Bacteria</taxon>
        <taxon>Pseudomonadati</taxon>
        <taxon>Pseudomonadota</taxon>
        <taxon>Gammaproteobacteria</taxon>
        <taxon>Candidatus Tethybacterales</taxon>
        <taxon>Candidatus Tethybacteraceae</taxon>
        <taxon>Candidatus Amphirhobacter</taxon>
    </lineage>
</organism>
<evidence type="ECO:0000256" key="3">
    <source>
        <dbReference type="ARBA" id="ARBA00022475"/>
    </source>
</evidence>
<keyword evidence="2" id="KW-0813">Transport</keyword>
<keyword evidence="7 9" id="KW-0472">Membrane</keyword>
<dbReference type="PANTHER" id="PTHR30574:SF1">
    <property type="entry name" value="SULPHUR TRANSPORT DOMAIN-CONTAINING PROTEIN"/>
    <property type="match status" value="1"/>
</dbReference>
<evidence type="ECO:0000256" key="9">
    <source>
        <dbReference type="SAM" id="Phobius"/>
    </source>
</evidence>
<evidence type="ECO:0000256" key="2">
    <source>
        <dbReference type="ARBA" id="ARBA00022448"/>
    </source>
</evidence>
<reference evidence="10" key="1">
    <citation type="submission" date="2020-10" db="EMBL/GenBank/DDBJ databases">
        <title>An improved Amphimedon queenslandica hologenome assembly reveals how three proteobacterial symbionts can extend the metabolic phenotypic of their marine sponge host.</title>
        <authorList>
            <person name="Degnan B."/>
            <person name="Degnan S."/>
            <person name="Xiang X."/>
        </authorList>
    </citation>
    <scope>NUCLEOTIDE SEQUENCE</scope>
    <source>
        <strain evidence="10">AqS2</strain>
    </source>
</reference>
<name>A0A930UEH5_9GAMM</name>
<feature type="transmembrane region" description="Helical" evidence="9">
    <location>
        <begin position="175"/>
        <end position="194"/>
    </location>
</feature>
<dbReference type="EMBL" id="JADHEI010000028">
    <property type="protein sequence ID" value="MBF2734952.1"/>
    <property type="molecule type" value="Genomic_DNA"/>
</dbReference>
<protein>
    <submittedName>
        <fullName evidence="10">YeeE/YedE family protein</fullName>
    </submittedName>
</protein>
<feature type="transmembrane region" description="Helical" evidence="9">
    <location>
        <begin position="133"/>
        <end position="155"/>
    </location>
</feature>
<evidence type="ECO:0000256" key="8">
    <source>
        <dbReference type="ARBA" id="ARBA00035655"/>
    </source>
</evidence>
<comment type="similarity">
    <text evidence="8">Belongs to the TsuA/YedE (TC 9.B.102) family.</text>
</comment>
<feature type="transmembrane region" description="Helical" evidence="9">
    <location>
        <begin position="300"/>
        <end position="319"/>
    </location>
</feature>
<evidence type="ECO:0000256" key="4">
    <source>
        <dbReference type="ARBA" id="ARBA00022519"/>
    </source>
</evidence>
<keyword evidence="11" id="KW-1185">Reference proteome</keyword>
<evidence type="ECO:0000256" key="1">
    <source>
        <dbReference type="ARBA" id="ARBA00004429"/>
    </source>
</evidence>
<evidence type="ECO:0000256" key="7">
    <source>
        <dbReference type="ARBA" id="ARBA00023136"/>
    </source>
</evidence>
<keyword evidence="5 9" id="KW-0812">Transmembrane</keyword>
<dbReference type="InterPro" id="IPR007272">
    <property type="entry name" value="Sulf_transp_TsuA/YedE"/>
</dbReference>
<feature type="transmembrane region" description="Helical" evidence="9">
    <location>
        <begin position="63"/>
        <end position="85"/>
    </location>
</feature>
<keyword evidence="4" id="KW-0997">Cell inner membrane</keyword>
<feature type="transmembrane region" description="Helical" evidence="9">
    <location>
        <begin position="268"/>
        <end position="288"/>
    </location>
</feature>
<dbReference type="PANTHER" id="PTHR30574">
    <property type="entry name" value="INNER MEMBRANE PROTEIN YEDE"/>
    <property type="match status" value="1"/>
</dbReference>
<sequence>MPVALVRSLTLASYLAAALAIVWFASERNALLFIVGSGLGLAFLLGNIGFASSWRSFILRREAGGMVTTLLLMALAGIVLMTALAQVDNTVGSVAPLGISVIVGAFIFGVGMQLGGGCGSGTLVVAGGGNQHALLVLLFFLPGSLLGSLDLPAWLARPNVGQVVLPERLGVPAALLLHLLALAAIAAVIARGARRAGKAWRPSRRQLAGCAAAVALMLATLFFSGRLWSITYGHALWGAKLADMAGLPVAETEFWGYPGPAADLANSVLADVTSVMNLGLLAGVAAWTIWTGRGAERVPFAPKAALAAAAGGLLMGYGARLSFGCNIGALLSGSASGSLHAWLWFAAAWAGTHPGLALRRRLGMEG</sequence>
<evidence type="ECO:0000313" key="10">
    <source>
        <dbReference type="EMBL" id="MBF2734952.1"/>
    </source>
</evidence>
<keyword evidence="3" id="KW-1003">Cell membrane</keyword>
<keyword evidence="6 9" id="KW-1133">Transmembrane helix</keyword>
<dbReference type="GO" id="GO:0005886">
    <property type="term" value="C:plasma membrane"/>
    <property type="evidence" value="ECO:0007669"/>
    <property type="project" value="UniProtKB-SubCell"/>
</dbReference>
<accession>A0A930UEH5</accession>
<proteinExistence type="inferred from homology"/>
<feature type="transmembrane region" description="Helical" evidence="9">
    <location>
        <begin position="206"/>
        <end position="228"/>
    </location>
</feature>
<evidence type="ECO:0000256" key="5">
    <source>
        <dbReference type="ARBA" id="ARBA00022692"/>
    </source>
</evidence>
<dbReference type="Pfam" id="PF04143">
    <property type="entry name" value="Sulf_transp"/>
    <property type="match status" value="1"/>
</dbReference>
<dbReference type="Proteomes" id="UP000604381">
    <property type="component" value="Unassembled WGS sequence"/>
</dbReference>
<feature type="transmembrane region" description="Helical" evidence="9">
    <location>
        <begin position="339"/>
        <end position="358"/>
    </location>
</feature>
<evidence type="ECO:0000256" key="6">
    <source>
        <dbReference type="ARBA" id="ARBA00022989"/>
    </source>
</evidence>
<dbReference type="AlphaFoldDB" id="A0A930UEH5"/>
<gene>
    <name evidence="10" type="ORF">ISN26_02510</name>
</gene>
<comment type="caution">
    <text evidence="10">The sequence shown here is derived from an EMBL/GenBank/DDBJ whole genome shotgun (WGS) entry which is preliminary data.</text>
</comment>
<comment type="subcellular location">
    <subcellularLocation>
        <location evidence="1">Cell inner membrane</location>
        <topology evidence="1">Multi-pass membrane protein</topology>
    </subcellularLocation>
</comment>